<evidence type="ECO:0000313" key="2">
    <source>
        <dbReference type="EMBL" id="PIL29667.1"/>
    </source>
</evidence>
<keyword evidence="3" id="KW-1185">Reference proteome</keyword>
<dbReference type="PROSITE" id="PS50011">
    <property type="entry name" value="PROTEIN_KINASE_DOM"/>
    <property type="match status" value="1"/>
</dbReference>
<reference evidence="2 3" key="1">
    <citation type="journal article" date="2015" name="Sci. Rep.">
        <title>Chromosome-level genome map provides insights into diverse defense mechanisms in the medicinal fungus Ganoderma sinense.</title>
        <authorList>
            <person name="Zhu Y."/>
            <person name="Xu J."/>
            <person name="Sun C."/>
            <person name="Zhou S."/>
            <person name="Xu H."/>
            <person name="Nelson D.R."/>
            <person name="Qian J."/>
            <person name="Song J."/>
            <person name="Luo H."/>
            <person name="Xiang L."/>
            <person name="Li Y."/>
            <person name="Xu Z."/>
            <person name="Ji A."/>
            <person name="Wang L."/>
            <person name="Lu S."/>
            <person name="Hayward A."/>
            <person name="Sun W."/>
            <person name="Li X."/>
            <person name="Schwartz D.C."/>
            <person name="Wang Y."/>
            <person name="Chen S."/>
        </authorList>
    </citation>
    <scope>NUCLEOTIDE SEQUENCE [LARGE SCALE GENOMIC DNA]</scope>
    <source>
        <strain evidence="2 3">ZZ0214-1</strain>
    </source>
</reference>
<evidence type="ECO:0000313" key="3">
    <source>
        <dbReference type="Proteomes" id="UP000230002"/>
    </source>
</evidence>
<name>A0A2G8S7F7_9APHY</name>
<dbReference type="GO" id="GO:0004672">
    <property type="term" value="F:protein kinase activity"/>
    <property type="evidence" value="ECO:0007669"/>
    <property type="project" value="InterPro"/>
</dbReference>
<dbReference type="Proteomes" id="UP000230002">
    <property type="component" value="Unassembled WGS sequence"/>
</dbReference>
<gene>
    <name evidence="2" type="ORF">GSI_08105</name>
</gene>
<dbReference type="STRING" id="1077348.A0A2G8S7F7"/>
<dbReference type="OrthoDB" id="2801156at2759"/>
<evidence type="ECO:0000259" key="1">
    <source>
        <dbReference type="PROSITE" id="PS50011"/>
    </source>
</evidence>
<dbReference type="PROSITE" id="PS00109">
    <property type="entry name" value="PROTEIN_KINASE_TYR"/>
    <property type="match status" value="1"/>
</dbReference>
<dbReference type="AlphaFoldDB" id="A0A2G8S7F7"/>
<dbReference type="InterPro" id="IPR008266">
    <property type="entry name" value="Tyr_kinase_AS"/>
</dbReference>
<organism evidence="2 3">
    <name type="scientific">Ganoderma sinense ZZ0214-1</name>
    <dbReference type="NCBI Taxonomy" id="1077348"/>
    <lineage>
        <taxon>Eukaryota</taxon>
        <taxon>Fungi</taxon>
        <taxon>Dikarya</taxon>
        <taxon>Basidiomycota</taxon>
        <taxon>Agaricomycotina</taxon>
        <taxon>Agaricomycetes</taxon>
        <taxon>Polyporales</taxon>
        <taxon>Polyporaceae</taxon>
        <taxon>Ganoderma</taxon>
    </lineage>
</organism>
<proteinExistence type="predicted"/>
<dbReference type="GO" id="GO:0005524">
    <property type="term" value="F:ATP binding"/>
    <property type="evidence" value="ECO:0007669"/>
    <property type="project" value="InterPro"/>
</dbReference>
<dbReference type="InterPro" id="IPR011009">
    <property type="entry name" value="Kinase-like_dom_sf"/>
</dbReference>
<protein>
    <recommendedName>
        <fullName evidence="1">Protein kinase domain-containing protein</fullName>
    </recommendedName>
</protein>
<accession>A0A2G8S7F7</accession>
<dbReference type="SUPFAM" id="SSF56112">
    <property type="entry name" value="Protein kinase-like (PK-like)"/>
    <property type="match status" value="1"/>
</dbReference>
<sequence length="692" mass="76997">MNFHPFYETIELGSGDFDSVTAILEKGRRWMQAPRRGYYDHWGPILRWITDKSTAFVRKDDSDVSSLREDAKAWYCNKGRCLTSEPVDTDDTLWKRLHRGSASIATGELEIQLYLVAPATRPTKVRFDTGVHAEQIRRMYILDYQPVSEELWYPDSDGSDTDKDNSILTRMAALYEPAFAYAQNALQRGLQDVPLSDSGGNHEEEGNAGSVVAAGDAMVCDAIGEDDVLDTHLFMAQLRDALNGLKAGCPDSESEEGASAHGVALGKVLQLPFDDPTLKVQVKLTSFGRRGGPLPRIKIEAECPTPCRIPALYVVADDRLTSLRDRNPKRKEWGMQESMIAYRDTILITGRAPIHEATCSPCLVIGTAGAAIRIFAAYFADRIYRTHLCDFALDVDEHHDTRAAALAAKVRVIRNTARMLREMYTRVHVGAHILPPNHTCRPHLLPRPAILMPVPAPLPVHLSLLERVTRGQNSYVFTGTLTLPVRHGTDDSAQSSERELPVHVKFVPEYSVAAHRLAAHTDPTSGAPRPLAPQLYWAGEVVPGLLMIVMETLPPDARMLWWWHSNTLGRRVDRYPYDDEDFTPAPQYQPVRRAELGDLRAAVRLLHAHGFVHGDLREVNVMLHTVGLLQQGAECAEGGLGCRQRHTCGSLAEIYFLAASGSLVLRAGRVCARDEERKKAVDYRGLRVSIGE</sequence>
<dbReference type="InterPro" id="IPR000719">
    <property type="entry name" value="Prot_kinase_dom"/>
</dbReference>
<feature type="domain" description="Protein kinase" evidence="1">
    <location>
        <begin position="462"/>
        <end position="692"/>
    </location>
</feature>
<comment type="caution">
    <text evidence="2">The sequence shown here is derived from an EMBL/GenBank/DDBJ whole genome shotgun (WGS) entry which is preliminary data.</text>
</comment>
<dbReference type="EMBL" id="AYKW01000019">
    <property type="protein sequence ID" value="PIL29667.1"/>
    <property type="molecule type" value="Genomic_DNA"/>
</dbReference>